<dbReference type="Proteomes" id="UP000315908">
    <property type="component" value="Unassembled WGS sequence"/>
</dbReference>
<name>A0A562MZ22_9SPHI</name>
<accession>A0A562MZ22</accession>
<sequence length="50" mass="5926">MKLLTNESIPIFEDFIGHKLAHKLLKTKKIIGQYLPFFYIIYSTSYSWST</sequence>
<reference evidence="1 2" key="1">
    <citation type="journal article" date="2015" name="Stand. Genomic Sci.">
        <title>Genomic Encyclopedia of Bacterial and Archaeal Type Strains, Phase III: the genomes of soil and plant-associated and newly described type strains.</title>
        <authorList>
            <person name="Whitman W.B."/>
            <person name="Woyke T."/>
            <person name="Klenk H.P."/>
            <person name="Zhou Y."/>
            <person name="Lilburn T.G."/>
            <person name="Beck B.J."/>
            <person name="De Vos P."/>
            <person name="Vandamme P."/>
            <person name="Eisen J.A."/>
            <person name="Garrity G."/>
            <person name="Hugenholtz P."/>
            <person name="Kyrpides N.C."/>
        </authorList>
    </citation>
    <scope>NUCLEOTIDE SEQUENCE [LARGE SCALE GENOMIC DNA]</scope>
    <source>
        <strain evidence="1 2">CGMCC 1.6855</strain>
    </source>
</reference>
<gene>
    <name evidence="1" type="ORF">IQ31_00760</name>
</gene>
<organism evidence="1 2">
    <name type="scientific">Sphingobacterium siyangense</name>
    <dbReference type="NCBI Taxonomy" id="459529"/>
    <lineage>
        <taxon>Bacteria</taxon>
        <taxon>Pseudomonadati</taxon>
        <taxon>Bacteroidota</taxon>
        <taxon>Sphingobacteriia</taxon>
        <taxon>Sphingobacteriales</taxon>
        <taxon>Sphingobacteriaceae</taxon>
        <taxon>Sphingobacterium</taxon>
    </lineage>
</organism>
<evidence type="ECO:0000313" key="2">
    <source>
        <dbReference type="Proteomes" id="UP000315908"/>
    </source>
</evidence>
<comment type="caution">
    <text evidence="1">The sequence shown here is derived from an EMBL/GenBank/DDBJ whole genome shotgun (WGS) entry which is preliminary data.</text>
</comment>
<dbReference type="EMBL" id="VLKR01000002">
    <property type="protein sequence ID" value="TWI25167.1"/>
    <property type="molecule type" value="Genomic_DNA"/>
</dbReference>
<dbReference type="AlphaFoldDB" id="A0A562MZ22"/>
<proteinExistence type="predicted"/>
<protein>
    <submittedName>
        <fullName evidence="1">Uncharacterized protein</fullName>
    </submittedName>
</protein>
<evidence type="ECO:0000313" key="1">
    <source>
        <dbReference type="EMBL" id="TWI25167.1"/>
    </source>
</evidence>